<dbReference type="GO" id="GO:0003825">
    <property type="term" value="F:alpha,alpha-trehalose-phosphate synthase (UDP-forming) activity"/>
    <property type="evidence" value="ECO:0007669"/>
    <property type="project" value="TreeGrafter"/>
</dbReference>
<dbReference type="GO" id="GO:0005829">
    <property type="term" value="C:cytosol"/>
    <property type="evidence" value="ECO:0007669"/>
    <property type="project" value="TreeGrafter"/>
</dbReference>
<dbReference type="AlphaFoldDB" id="A0A8J3NTR2"/>
<dbReference type="GO" id="GO:0004805">
    <property type="term" value="F:trehalose-phosphatase activity"/>
    <property type="evidence" value="ECO:0007669"/>
    <property type="project" value="TreeGrafter"/>
</dbReference>
<dbReference type="EMBL" id="BONG01000043">
    <property type="protein sequence ID" value="GIF92260.1"/>
    <property type="molecule type" value="Genomic_DNA"/>
</dbReference>
<dbReference type="Pfam" id="PF00982">
    <property type="entry name" value="Glyco_transf_20"/>
    <property type="match status" value="1"/>
</dbReference>
<feature type="compositionally biased region" description="Low complexity" evidence="2">
    <location>
        <begin position="478"/>
        <end position="487"/>
    </location>
</feature>
<comment type="caution">
    <text evidence="3">The sequence shown here is derived from an EMBL/GenBank/DDBJ whole genome shotgun (WGS) entry which is preliminary data.</text>
</comment>
<evidence type="ECO:0000256" key="2">
    <source>
        <dbReference type="SAM" id="MobiDB-lite"/>
    </source>
</evidence>
<sequence length="487" mass="51310">MTARYDLIVAGDRVPAADPDDSSDHVDVALASLRPFVAAHGGAWAAVPGGVNPPDADALHVDAGADDARMGAGLLRALYHHQQADFPPGWFAPYEQANTAIADAVAGSAALGGTVWVHGHQLQLLPRLLRRRRPDLATAVHLHTAFPPAESFARLPEQRELLAGLLGADVVALPHDRAVDNLLDLAGRVHGLPVRDNQIAVGNHRVRVLACALPADTGGMRRLARLPQVRERAGQIRDAMRVGGPVLLSIAGWDPADAVEQRLHAFDRFLSEHRPEPGTVALLHVACGDPHTPDELDQRERVDRLIAKINGTHASVGQAVVHYVRDNPDRRELAALYLACDGLLATPVHHGAVNPAHEFVAARGERGATVVLSELTSDAADVPGAIVVNPHDTAAYAEAVATAVGLCGPAPQAGPAPAEPGLDSWARHVLAVVRARAAVVPAQPGVRPRRLPATPGHTRPTVPDRVEHLGPTPGGTPGRTASRPGRP</sequence>
<dbReference type="RefSeq" id="WP_191842010.1">
    <property type="nucleotide sequence ID" value="NZ_BAAALB010000017.1"/>
</dbReference>
<evidence type="ECO:0000313" key="4">
    <source>
        <dbReference type="Proteomes" id="UP000619293"/>
    </source>
</evidence>
<dbReference type="PANTHER" id="PTHR10788:SF106">
    <property type="entry name" value="BCDNA.GH08860"/>
    <property type="match status" value="1"/>
</dbReference>
<evidence type="ECO:0000256" key="1">
    <source>
        <dbReference type="ARBA" id="ARBA00008799"/>
    </source>
</evidence>
<comment type="similarity">
    <text evidence="1">Belongs to the glycosyltransferase 20 family.</text>
</comment>
<organism evidence="3 4">
    <name type="scientific">Catellatospora chokoriensis</name>
    <dbReference type="NCBI Taxonomy" id="310353"/>
    <lineage>
        <taxon>Bacteria</taxon>
        <taxon>Bacillati</taxon>
        <taxon>Actinomycetota</taxon>
        <taxon>Actinomycetes</taxon>
        <taxon>Micromonosporales</taxon>
        <taxon>Micromonosporaceae</taxon>
        <taxon>Catellatospora</taxon>
    </lineage>
</organism>
<dbReference type="Gene3D" id="3.40.50.2000">
    <property type="entry name" value="Glycogen Phosphorylase B"/>
    <property type="match status" value="2"/>
</dbReference>
<protein>
    <submittedName>
        <fullName evidence="3">Trehalose-6-phosphate synthase</fullName>
    </submittedName>
</protein>
<accession>A0A8J3NTR2</accession>
<proteinExistence type="inferred from homology"/>
<dbReference type="Proteomes" id="UP000619293">
    <property type="component" value="Unassembled WGS sequence"/>
</dbReference>
<name>A0A8J3NTR2_9ACTN</name>
<dbReference type="PANTHER" id="PTHR10788">
    <property type="entry name" value="TREHALOSE-6-PHOSPHATE SYNTHASE"/>
    <property type="match status" value="1"/>
</dbReference>
<reference evidence="3 4" key="1">
    <citation type="submission" date="2021-01" db="EMBL/GenBank/DDBJ databases">
        <title>Whole genome shotgun sequence of Catellatospora chokoriensis NBRC 107358.</title>
        <authorList>
            <person name="Komaki H."/>
            <person name="Tamura T."/>
        </authorList>
    </citation>
    <scope>NUCLEOTIDE SEQUENCE [LARGE SCALE GENOMIC DNA]</scope>
    <source>
        <strain evidence="3 4">NBRC 107358</strain>
    </source>
</reference>
<keyword evidence="4" id="KW-1185">Reference proteome</keyword>
<dbReference type="SUPFAM" id="SSF53756">
    <property type="entry name" value="UDP-Glycosyltransferase/glycogen phosphorylase"/>
    <property type="match status" value="1"/>
</dbReference>
<gene>
    <name evidence="3" type="primary">otsA_2</name>
    <name evidence="3" type="ORF">Cch02nite_57040</name>
</gene>
<dbReference type="GO" id="GO:0005992">
    <property type="term" value="P:trehalose biosynthetic process"/>
    <property type="evidence" value="ECO:0007669"/>
    <property type="project" value="InterPro"/>
</dbReference>
<feature type="region of interest" description="Disordered" evidence="2">
    <location>
        <begin position="444"/>
        <end position="487"/>
    </location>
</feature>
<dbReference type="InterPro" id="IPR001830">
    <property type="entry name" value="Glyco_trans_20"/>
</dbReference>
<evidence type="ECO:0000313" key="3">
    <source>
        <dbReference type="EMBL" id="GIF92260.1"/>
    </source>
</evidence>